<evidence type="ECO:0000256" key="1">
    <source>
        <dbReference type="SAM" id="MobiDB-lite"/>
    </source>
</evidence>
<sequence>MAYLVNRIAEIERRARNRKRTGTVKEVDNAKGLARVLFAKPNGRDYLSPWLPWKEIASGGIKSHIPPTVGEQVDVVSESGDITDAVIDMSTPSTSNPRPHNGPEAVITKGGSRITIGDGSVEIIADVTIRGSLDVVGGSVTHNGKNIGDTHEHAGVIPGGGTSGPPV</sequence>
<accession>A0A2U2DG80</accession>
<dbReference type="Proteomes" id="UP000245252">
    <property type="component" value="Unassembled WGS sequence"/>
</dbReference>
<dbReference type="InterPro" id="IPR037026">
    <property type="entry name" value="Vgr_OB-fold_dom_sf"/>
</dbReference>
<feature type="region of interest" description="Disordered" evidence="1">
    <location>
        <begin position="144"/>
        <end position="167"/>
    </location>
</feature>
<gene>
    <name evidence="3" type="ORF">DEM27_31565</name>
</gene>
<dbReference type="InterPro" id="IPR006531">
    <property type="entry name" value="Gp5/Vgr_OB"/>
</dbReference>
<feature type="domain" description="Gp5/Type VI secretion system Vgr protein OB-fold" evidence="2">
    <location>
        <begin position="20"/>
        <end position="87"/>
    </location>
</feature>
<keyword evidence="4" id="KW-1185">Reference proteome</keyword>
<evidence type="ECO:0000313" key="3">
    <source>
        <dbReference type="EMBL" id="PWE52335.1"/>
    </source>
</evidence>
<name>A0A2U2DG80_9HYPH</name>
<feature type="compositionally biased region" description="Gly residues" evidence="1">
    <location>
        <begin position="157"/>
        <end position="167"/>
    </location>
</feature>
<dbReference type="Pfam" id="PF04717">
    <property type="entry name" value="Phage_base_V"/>
    <property type="match status" value="1"/>
</dbReference>
<evidence type="ECO:0000313" key="4">
    <source>
        <dbReference type="Proteomes" id="UP000245252"/>
    </source>
</evidence>
<evidence type="ECO:0000259" key="2">
    <source>
        <dbReference type="Pfam" id="PF04717"/>
    </source>
</evidence>
<proteinExistence type="predicted"/>
<organism evidence="3 4">
    <name type="scientific">Metarhizobium album</name>
    <dbReference type="NCBI Taxonomy" id="2182425"/>
    <lineage>
        <taxon>Bacteria</taxon>
        <taxon>Pseudomonadati</taxon>
        <taxon>Pseudomonadota</taxon>
        <taxon>Alphaproteobacteria</taxon>
        <taxon>Hyphomicrobiales</taxon>
        <taxon>Rhizobiaceae</taxon>
        <taxon>Metarhizobium</taxon>
    </lineage>
</organism>
<dbReference type="EMBL" id="QFBC01000028">
    <property type="protein sequence ID" value="PWE52335.1"/>
    <property type="molecule type" value="Genomic_DNA"/>
</dbReference>
<dbReference type="Gene3D" id="2.40.50.230">
    <property type="entry name" value="Gp5 N-terminal domain"/>
    <property type="match status" value="1"/>
</dbReference>
<comment type="caution">
    <text evidence="3">The sequence shown here is derived from an EMBL/GenBank/DDBJ whole genome shotgun (WGS) entry which is preliminary data.</text>
</comment>
<dbReference type="AlphaFoldDB" id="A0A2U2DG80"/>
<reference evidence="3 4" key="1">
    <citation type="submission" date="2018-05" db="EMBL/GenBank/DDBJ databases">
        <title>The draft genome of strain NS-104.</title>
        <authorList>
            <person name="Hang P."/>
            <person name="Jiang J."/>
        </authorList>
    </citation>
    <scope>NUCLEOTIDE SEQUENCE [LARGE SCALE GENOMIC DNA]</scope>
    <source>
        <strain evidence="3 4">NS-104</strain>
    </source>
</reference>
<dbReference type="OrthoDB" id="7852340at2"/>
<protein>
    <submittedName>
        <fullName evidence="3">Baseplate assembly protein</fullName>
    </submittedName>
</protein>